<keyword evidence="6" id="KW-1185">Reference proteome</keyword>
<evidence type="ECO:0000313" key="5">
    <source>
        <dbReference type="EMBL" id="KAF9612089.1"/>
    </source>
</evidence>
<dbReference type="Pfam" id="PF08513">
    <property type="entry name" value="LisH"/>
    <property type="match status" value="1"/>
</dbReference>
<reference evidence="5 6" key="1">
    <citation type="submission" date="2020-10" db="EMBL/GenBank/DDBJ databases">
        <title>The Coptis chinensis genome and diversification of protoberbering-type alkaloids.</title>
        <authorList>
            <person name="Wang B."/>
            <person name="Shu S."/>
            <person name="Song C."/>
            <person name="Liu Y."/>
        </authorList>
    </citation>
    <scope>NUCLEOTIDE SEQUENCE [LARGE SCALE GENOMIC DNA]</scope>
    <source>
        <strain evidence="5">HL-2020</strain>
        <tissue evidence="5">Leaf</tissue>
    </source>
</reference>
<protein>
    <submittedName>
        <fullName evidence="5">Uncharacterized protein</fullName>
    </submittedName>
</protein>
<dbReference type="InterPro" id="IPR011009">
    <property type="entry name" value="Kinase-like_dom_sf"/>
</dbReference>
<name>A0A835I7M9_9MAGN</name>
<keyword evidence="2" id="KW-0805">Transcription regulation</keyword>
<dbReference type="SUPFAM" id="SSF56112">
    <property type="entry name" value="Protein kinase-like (PK-like)"/>
    <property type="match status" value="2"/>
</dbReference>
<dbReference type="PROSITE" id="PS50896">
    <property type="entry name" value="LISH"/>
    <property type="match status" value="1"/>
</dbReference>
<dbReference type="OrthoDB" id="1425300at2759"/>
<dbReference type="InterPro" id="IPR006594">
    <property type="entry name" value="LisH"/>
</dbReference>
<dbReference type="AlphaFoldDB" id="A0A835I7M9"/>
<dbReference type="GO" id="GO:0005634">
    <property type="term" value="C:nucleus"/>
    <property type="evidence" value="ECO:0007669"/>
    <property type="project" value="UniProtKB-SubCell"/>
</dbReference>
<comment type="caution">
    <text evidence="5">The sequence shown here is derived from an EMBL/GenBank/DDBJ whole genome shotgun (WGS) entry which is preliminary data.</text>
</comment>
<dbReference type="Proteomes" id="UP000631114">
    <property type="component" value="Unassembled WGS sequence"/>
</dbReference>
<comment type="subcellular location">
    <subcellularLocation>
        <location evidence="1">Nucleus</location>
    </subcellularLocation>
</comment>
<accession>A0A835I7M9</accession>
<organism evidence="5 6">
    <name type="scientific">Coptis chinensis</name>
    <dbReference type="NCBI Taxonomy" id="261450"/>
    <lineage>
        <taxon>Eukaryota</taxon>
        <taxon>Viridiplantae</taxon>
        <taxon>Streptophyta</taxon>
        <taxon>Embryophyta</taxon>
        <taxon>Tracheophyta</taxon>
        <taxon>Spermatophyta</taxon>
        <taxon>Magnoliopsida</taxon>
        <taxon>Ranunculales</taxon>
        <taxon>Ranunculaceae</taxon>
        <taxon>Coptidoideae</taxon>
        <taxon>Coptis</taxon>
    </lineage>
</organism>
<dbReference type="PANTHER" id="PTHR45093">
    <property type="entry name" value="TRANSCRIPTION ACTIVATOR MSS11"/>
    <property type="match status" value="1"/>
</dbReference>
<evidence type="ECO:0000256" key="1">
    <source>
        <dbReference type="ARBA" id="ARBA00004123"/>
    </source>
</evidence>
<evidence type="ECO:0000256" key="4">
    <source>
        <dbReference type="ARBA" id="ARBA00023242"/>
    </source>
</evidence>
<gene>
    <name evidence="5" type="ORF">IFM89_038008</name>
</gene>
<dbReference type="EMBL" id="JADFTS010000004">
    <property type="protein sequence ID" value="KAF9612089.1"/>
    <property type="molecule type" value="Genomic_DNA"/>
</dbReference>
<keyword evidence="3" id="KW-0804">Transcription</keyword>
<proteinExistence type="predicted"/>
<evidence type="ECO:0000313" key="6">
    <source>
        <dbReference type="Proteomes" id="UP000631114"/>
    </source>
</evidence>
<dbReference type="SMART" id="SM00667">
    <property type="entry name" value="LisH"/>
    <property type="match status" value="1"/>
</dbReference>
<evidence type="ECO:0000256" key="2">
    <source>
        <dbReference type="ARBA" id="ARBA00023015"/>
    </source>
</evidence>
<dbReference type="Gene3D" id="3.30.200.20">
    <property type="entry name" value="Phosphorylase Kinase, domain 1"/>
    <property type="match status" value="1"/>
</dbReference>
<keyword evidence="4" id="KW-0539">Nucleus</keyword>
<evidence type="ECO:0000256" key="3">
    <source>
        <dbReference type="ARBA" id="ARBA00023163"/>
    </source>
</evidence>
<sequence length="264" mass="29030">MDHPFRLSELHLEQTAELLGIDNRLKNFNYAELGEGGFGPVYKGILSDGREVAVKKLSNISPREESVCGRDFHHFCSSASQPSEIADVFGFGVVALEILCGRPNADSSLEPERMLDVYIYDYLLKRNLHNLAKAFMKEGKVVADPVAIDAPGGFLFEWWSVFWDIFISRTNEKHSENAAAYIEMDPYRLVDTVVVCSWCGGGAGTGTWCDCVLAGGCSVVYVRECVQVVACECVQVVVCEYVQVLVCECGAVWCGVIAAGWSVC</sequence>
<dbReference type="PANTHER" id="PTHR45093:SF2">
    <property type="entry name" value="LISH DOMAIN-CONTAINING PROTEIN"/>
    <property type="match status" value="1"/>
</dbReference>